<evidence type="ECO:0000313" key="9">
    <source>
        <dbReference type="Proteomes" id="UP001567538"/>
    </source>
</evidence>
<dbReference type="GO" id="GO:0016020">
    <property type="term" value="C:membrane"/>
    <property type="evidence" value="ECO:0007669"/>
    <property type="project" value="UniProtKB-SubCell"/>
</dbReference>
<dbReference type="InterPro" id="IPR029020">
    <property type="entry name" value="Ammonium/urea_transptr"/>
</dbReference>
<keyword evidence="4 6" id="KW-1133">Transmembrane helix</keyword>
<evidence type="ECO:0000256" key="6">
    <source>
        <dbReference type="SAM" id="Phobius"/>
    </source>
</evidence>
<evidence type="ECO:0000256" key="4">
    <source>
        <dbReference type="ARBA" id="ARBA00022989"/>
    </source>
</evidence>
<dbReference type="AlphaFoldDB" id="A0ABD1HZH5"/>
<name>A0ABD1HZH5_SALDI</name>
<protein>
    <submittedName>
        <fullName evidence="8">Ammonium transporter 2 member 4-like</fullName>
    </submittedName>
</protein>
<keyword evidence="5 6" id="KW-0472">Membrane</keyword>
<feature type="domain" description="Ammonium transporter AmtB-like" evidence="7">
    <location>
        <begin position="79"/>
        <end position="158"/>
    </location>
</feature>
<accession>A0ABD1HZH5</accession>
<dbReference type="Pfam" id="PF00909">
    <property type="entry name" value="Ammonium_transp"/>
    <property type="match status" value="2"/>
</dbReference>
<feature type="transmembrane region" description="Helical" evidence="6">
    <location>
        <begin position="53"/>
        <end position="75"/>
    </location>
</feature>
<gene>
    <name evidence="8" type="ORF">AAHA92_04526</name>
</gene>
<dbReference type="Proteomes" id="UP001567538">
    <property type="component" value="Unassembled WGS sequence"/>
</dbReference>
<evidence type="ECO:0000256" key="5">
    <source>
        <dbReference type="ARBA" id="ARBA00023136"/>
    </source>
</evidence>
<evidence type="ECO:0000256" key="2">
    <source>
        <dbReference type="ARBA" id="ARBA00005887"/>
    </source>
</evidence>
<dbReference type="PANTHER" id="PTHR43029">
    <property type="entry name" value="AMMONIUM TRANSPORTER MEP2"/>
    <property type="match status" value="1"/>
</dbReference>
<evidence type="ECO:0000256" key="3">
    <source>
        <dbReference type="ARBA" id="ARBA00022692"/>
    </source>
</evidence>
<proteinExistence type="inferred from homology"/>
<feature type="domain" description="Ammonium transporter AmtB-like" evidence="7">
    <location>
        <begin position="8"/>
        <end position="78"/>
    </location>
</feature>
<evidence type="ECO:0000256" key="1">
    <source>
        <dbReference type="ARBA" id="ARBA00004141"/>
    </source>
</evidence>
<feature type="transmembrane region" description="Helical" evidence="6">
    <location>
        <begin position="20"/>
        <end position="46"/>
    </location>
</feature>
<dbReference type="PANTHER" id="PTHR43029:SF28">
    <property type="entry name" value="AMMONIUM TRANSPORTER 2 MEMBER 4"/>
    <property type="match status" value="1"/>
</dbReference>
<comment type="caution">
    <text evidence="8">The sequence shown here is derived from an EMBL/GenBank/DDBJ whole genome shotgun (WGS) entry which is preliminary data.</text>
</comment>
<sequence>MKLAGDGMGWTGFNGGTPYAANAIASLAVINTHVCAAASLLTWLLLDMTLSGLVCITPAAGLVQCWAAMLMGLVSGSLPCHAVAGALGAVLTGVFASPELCRMSYGGGNYVGLAYALGLRQMAGVVFVVCLNVAAATVICLVVRVFVALRMSEEEMEVHGEVAYGIDEQTSFLGAKVNSIYEVAISKTPTYEMP</sequence>
<feature type="transmembrane region" description="Helical" evidence="6">
    <location>
        <begin position="122"/>
        <end position="147"/>
    </location>
</feature>
<keyword evidence="9" id="KW-1185">Reference proteome</keyword>
<organism evidence="8 9">
    <name type="scientific">Salvia divinorum</name>
    <name type="common">Maria pastora</name>
    <name type="synonym">Diviner's sage</name>
    <dbReference type="NCBI Taxonomy" id="28513"/>
    <lineage>
        <taxon>Eukaryota</taxon>
        <taxon>Viridiplantae</taxon>
        <taxon>Streptophyta</taxon>
        <taxon>Embryophyta</taxon>
        <taxon>Tracheophyta</taxon>
        <taxon>Spermatophyta</taxon>
        <taxon>Magnoliopsida</taxon>
        <taxon>eudicotyledons</taxon>
        <taxon>Gunneridae</taxon>
        <taxon>Pentapetalae</taxon>
        <taxon>asterids</taxon>
        <taxon>lamiids</taxon>
        <taxon>Lamiales</taxon>
        <taxon>Lamiaceae</taxon>
        <taxon>Nepetoideae</taxon>
        <taxon>Mentheae</taxon>
        <taxon>Salviinae</taxon>
        <taxon>Salvia</taxon>
        <taxon>Salvia subgen. Calosphace</taxon>
    </lineage>
</organism>
<comment type="subcellular location">
    <subcellularLocation>
        <location evidence="1">Membrane</location>
        <topology evidence="1">Multi-pass membrane protein</topology>
    </subcellularLocation>
</comment>
<dbReference type="EMBL" id="JBEAFC010000003">
    <property type="protein sequence ID" value="KAL1561880.1"/>
    <property type="molecule type" value="Genomic_DNA"/>
</dbReference>
<dbReference type="Gene3D" id="1.10.3430.10">
    <property type="entry name" value="Ammonium transporter AmtB like domains"/>
    <property type="match status" value="1"/>
</dbReference>
<comment type="similarity">
    <text evidence="2">Belongs to the ammonia transporter channel (TC 1.A.11.2) family.</text>
</comment>
<reference evidence="8 9" key="1">
    <citation type="submission" date="2024-06" db="EMBL/GenBank/DDBJ databases">
        <title>A chromosome level genome sequence of Diviner's sage (Salvia divinorum).</title>
        <authorList>
            <person name="Ford S.A."/>
            <person name="Ro D.-K."/>
            <person name="Ness R.W."/>
            <person name="Phillips M.A."/>
        </authorList>
    </citation>
    <scope>NUCLEOTIDE SEQUENCE [LARGE SCALE GENOMIC DNA]</scope>
    <source>
        <strain evidence="8">SAF-2024a</strain>
        <tissue evidence="8">Leaf</tissue>
    </source>
</reference>
<evidence type="ECO:0000259" key="7">
    <source>
        <dbReference type="Pfam" id="PF00909"/>
    </source>
</evidence>
<dbReference type="SUPFAM" id="SSF111352">
    <property type="entry name" value="Ammonium transporter"/>
    <property type="match status" value="1"/>
</dbReference>
<dbReference type="InterPro" id="IPR001905">
    <property type="entry name" value="Ammonium_transpt"/>
</dbReference>
<evidence type="ECO:0000313" key="8">
    <source>
        <dbReference type="EMBL" id="KAL1561880.1"/>
    </source>
</evidence>
<keyword evidence="3 6" id="KW-0812">Transmembrane</keyword>
<dbReference type="InterPro" id="IPR024041">
    <property type="entry name" value="NH4_transpt_AmtB-like_dom"/>
</dbReference>